<name>A0ABR8J1V1_9NOST</name>
<evidence type="ECO:0000313" key="13">
    <source>
        <dbReference type="Proteomes" id="UP000660381"/>
    </source>
</evidence>
<keyword evidence="6 9" id="KW-0067">ATP-binding</keyword>
<gene>
    <name evidence="12" type="ORF">H6G68_06595</name>
</gene>
<evidence type="ECO:0000256" key="1">
    <source>
        <dbReference type="ARBA" id="ARBA00012513"/>
    </source>
</evidence>
<keyword evidence="13" id="KW-1185">Reference proteome</keyword>
<comment type="caution">
    <text evidence="12">The sequence shown here is derived from an EMBL/GenBank/DDBJ whole genome shotgun (WGS) entry which is preliminary data.</text>
</comment>
<feature type="binding site" evidence="9">
    <location>
        <position position="41"/>
    </location>
    <ligand>
        <name>ATP</name>
        <dbReference type="ChEBI" id="CHEBI:30616"/>
    </ligand>
</feature>
<dbReference type="SMART" id="SM00220">
    <property type="entry name" value="S_TKc"/>
    <property type="match status" value="1"/>
</dbReference>
<dbReference type="GO" id="GO:0004674">
    <property type="term" value="F:protein serine/threonine kinase activity"/>
    <property type="evidence" value="ECO:0007669"/>
    <property type="project" value="UniProtKB-KW"/>
</dbReference>
<evidence type="ECO:0000256" key="2">
    <source>
        <dbReference type="ARBA" id="ARBA00022527"/>
    </source>
</evidence>
<feature type="domain" description="Protein kinase" evidence="11">
    <location>
        <begin position="10"/>
        <end position="276"/>
    </location>
</feature>
<dbReference type="InterPro" id="IPR000719">
    <property type="entry name" value="Prot_kinase_dom"/>
</dbReference>
<keyword evidence="3" id="KW-0808">Transferase</keyword>
<dbReference type="SUPFAM" id="SSF56112">
    <property type="entry name" value="Protein kinase-like (PK-like)"/>
    <property type="match status" value="1"/>
</dbReference>
<dbReference type="Gene3D" id="3.40.1000.10">
    <property type="entry name" value="Mog1/PsbP, alpha/beta/alpha sandwich"/>
    <property type="match status" value="1"/>
</dbReference>
<dbReference type="PROSITE" id="PS00107">
    <property type="entry name" value="PROTEIN_KINASE_ATP"/>
    <property type="match status" value="1"/>
</dbReference>
<keyword evidence="10" id="KW-0472">Membrane</keyword>
<dbReference type="PANTHER" id="PTHR24363">
    <property type="entry name" value="SERINE/THREONINE PROTEIN KINASE"/>
    <property type="match status" value="1"/>
</dbReference>
<dbReference type="RefSeq" id="WP_190905919.1">
    <property type="nucleotide sequence ID" value="NZ_JACJTQ010000006.1"/>
</dbReference>
<evidence type="ECO:0000313" key="12">
    <source>
        <dbReference type="EMBL" id="MBD2691429.1"/>
    </source>
</evidence>
<keyword evidence="2 12" id="KW-0723">Serine/threonine-protein kinase</keyword>
<evidence type="ECO:0000256" key="9">
    <source>
        <dbReference type="PROSITE-ProRule" id="PRU10141"/>
    </source>
</evidence>
<dbReference type="EC" id="2.7.11.1" evidence="1"/>
<proteinExistence type="predicted"/>
<evidence type="ECO:0000256" key="3">
    <source>
        <dbReference type="ARBA" id="ARBA00022679"/>
    </source>
</evidence>
<organism evidence="12 13">
    <name type="scientific">Anabaena catenula FACHB-362</name>
    <dbReference type="NCBI Taxonomy" id="2692877"/>
    <lineage>
        <taxon>Bacteria</taxon>
        <taxon>Bacillati</taxon>
        <taxon>Cyanobacteriota</taxon>
        <taxon>Cyanophyceae</taxon>
        <taxon>Nostocales</taxon>
        <taxon>Nostocaceae</taxon>
        <taxon>Anabaena</taxon>
    </lineage>
</organism>
<evidence type="ECO:0000256" key="10">
    <source>
        <dbReference type="SAM" id="Phobius"/>
    </source>
</evidence>
<keyword evidence="10" id="KW-1133">Transmembrane helix</keyword>
<protein>
    <recommendedName>
        <fullName evidence="1">non-specific serine/threonine protein kinase</fullName>
        <ecNumber evidence="1">2.7.11.1</ecNumber>
    </recommendedName>
</protein>
<dbReference type="PANTHER" id="PTHR24363:SF0">
    <property type="entry name" value="SERINE_THREONINE KINASE LIKE DOMAIN CONTAINING 1"/>
    <property type="match status" value="1"/>
</dbReference>
<dbReference type="PROSITE" id="PS50011">
    <property type="entry name" value="PROTEIN_KINASE_DOM"/>
    <property type="match status" value="1"/>
</dbReference>
<dbReference type="InterPro" id="IPR011009">
    <property type="entry name" value="Kinase-like_dom_sf"/>
</dbReference>
<evidence type="ECO:0000256" key="5">
    <source>
        <dbReference type="ARBA" id="ARBA00022777"/>
    </source>
</evidence>
<evidence type="ECO:0000259" key="11">
    <source>
        <dbReference type="PROSITE" id="PS50011"/>
    </source>
</evidence>
<dbReference type="EMBL" id="JACJTQ010000006">
    <property type="protein sequence ID" value="MBD2691429.1"/>
    <property type="molecule type" value="Genomic_DNA"/>
</dbReference>
<dbReference type="Pfam" id="PF00069">
    <property type="entry name" value="Pkinase"/>
    <property type="match status" value="1"/>
</dbReference>
<feature type="transmembrane region" description="Helical" evidence="10">
    <location>
        <begin position="284"/>
        <end position="303"/>
    </location>
</feature>
<dbReference type="Gene3D" id="1.10.510.10">
    <property type="entry name" value="Transferase(Phosphotransferase) domain 1"/>
    <property type="match status" value="1"/>
</dbReference>
<keyword evidence="10" id="KW-0812">Transmembrane</keyword>
<dbReference type="Gene3D" id="3.30.200.20">
    <property type="entry name" value="Phosphorylase Kinase, domain 1"/>
    <property type="match status" value="1"/>
</dbReference>
<evidence type="ECO:0000256" key="8">
    <source>
        <dbReference type="ARBA" id="ARBA00048679"/>
    </source>
</evidence>
<keyword evidence="5 12" id="KW-0418">Kinase</keyword>
<comment type="catalytic activity">
    <reaction evidence="7">
        <text>L-threonyl-[protein] + ATP = O-phospho-L-threonyl-[protein] + ADP + H(+)</text>
        <dbReference type="Rhea" id="RHEA:46608"/>
        <dbReference type="Rhea" id="RHEA-COMP:11060"/>
        <dbReference type="Rhea" id="RHEA-COMP:11605"/>
        <dbReference type="ChEBI" id="CHEBI:15378"/>
        <dbReference type="ChEBI" id="CHEBI:30013"/>
        <dbReference type="ChEBI" id="CHEBI:30616"/>
        <dbReference type="ChEBI" id="CHEBI:61977"/>
        <dbReference type="ChEBI" id="CHEBI:456216"/>
        <dbReference type="EC" id="2.7.11.1"/>
    </reaction>
</comment>
<reference evidence="12 13" key="1">
    <citation type="journal article" date="2020" name="ISME J.">
        <title>Comparative genomics reveals insights into cyanobacterial evolution and habitat adaptation.</title>
        <authorList>
            <person name="Chen M.Y."/>
            <person name="Teng W.K."/>
            <person name="Zhao L."/>
            <person name="Hu C.X."/>
            <person name="Zhou Y.K."/>
            <person name="Han B.P."/>
            <person name="Song L.R."/>
            <person name="Shu W.S."/>
        </authorList>
    </citation>
    <scope>NUCLEOTIDE SEQUENCE [LARGE SCALE GENOMIC DNA]</scope>
    <source>
        <strain evidence="12 13">FACHB-362</strain>
    </source>
</reference>
<dbReference type="InterPro" id="IPR017441">
    <property type="entry name" value="Protein_kinase_ATP_BS"/>
</dbReference>
<evidence type="ECO:0000256" key="4">
    <source>
        <dbReference type="ARBA" id="ARBA00022741"/>
    </source>
</evidence>
<dbReference type="Proteomes" id="UP000660381">
    <property type="component" value="Unassembled WGS sequence"/>
</dbReference>
<dbReference type="CDD" id="cd14014">
    <property type="entry name" value="STKc_PknB_like"/>
    <property type="match status" value="1"/>
</dbReference>
<sequence>MIGRIITGRYKIIKNIGQGAFGTTYLAIDTQIPQPNECIVKHFTPLSTDPEVLKKSKVLFEREAKTLKQLGTHPQIPTLLAYTEETPDFFIIQEYIEGHDLTQELPSGVPISEDFVTKLLTEIIEVLVIIHAQNVIHRDLKPQNIRRRKKDNKIVIIDFGAVKEIGTQQLGNQQPQTGTIIGTPGYIPREQADGNPVFSSDIYAVGMIGIQALTGKHPINLPIDSRTGKVIWRNDVKFSNKFADVLDKMVISHHQDRYLTAKSALTALEEISHKKWKLPKINPLILKIAPIGLVIAIAIILFLQRSISECGGELSTYQNSEYNLTIKYPQCWQRDDSTDPITGKILTFIQQKQNAKLIISSSEYLGTLDNYQKIHVEDIEKYLEAAEIIEQDATIVGNKPGKKIISTGKNGNDKIKNMYVMTLRGNTAYMITYSATIDDYDRFLPTAEKMIQSLEID</sequence>
<accession>A0ABR8J1V1</accession>
<evidence type="ECO:0000256" key="7">
    <source>
        <dbReference type="ARBA" id="ARBA00047899"/>
    </source>
</evidence>
<comment type="catalytic activity">
    <reaction evidence="8">
        <text>L-seryl-[protein] + ATP = O-phospho-L-seryl-[protein] + ADP + H(+)</text>
        <dbReference type="Rhea" id="RHEA:17989"/>
        <dbReference type="Rhea" id="RHEA-COMP:9863"/>
        <dbReference type="Rhea" id="RHEA-COMP:11604"/>
        <dbReference type="ChEBI" id="CHEBI:15378"/>
        <dbReference type="ChEBI" id="CHEBI:29999"/>
        <dbReference type="ChEBI" id="CHEBI:30616"/>
        <dbReference type="ChEBI" id="CHEBI:83421"/>
        <dbReference type="ChEBI" id="CHEBI:456216"/>
        <dbReference type="EC" id="2.7.11.1"/>
    </reaction>
</comment>
<keyword evidence="4 9" id="KW-0547">Nucleotide-binding</keyword>
<evidence type="ECO:0000256" key="6">
    <source>
        <dbReference type="ARBA" id="ARBA00022840"/>
    </source>
</evidence>